<dbReference type="EMBL" id="LLXJ01005630">
    <property type="protein sequence ID" value="PKB94733.1"/>
    <property type="molecule type" value="Genomic_DNA"/>
</dbReference>
<dbReference type="EMBL" id="LLXJ01001536">
    <property type="protein sequence ID" value="PKC01702.1"/>
    <property type="molecule type" value="Genomic_DNA"/>
</dbReference>
<dbReference type="EMBL" id="LLXH01000306">
    <property type="protein sequence ID" value="PKC68893.1"/>
    <property type="molecule type" value="Genomic_DNA"/>
</dbReference>
<dbReference type="VEuPathDB" id="FungiDB:RhiirFUN_026686"/>
<dbReference type="Proteomes" id="UP000232722">
    <property type="component" value="Unassembled WGS sequence"/>
</dbReference>
<evidence type="ECO:0000313" key="3">
    <source>
        <dbReference type="EMBL" id="PKB94733.1"/>
    </source>
</evidence>
<evidence type="ECO:0000313" key="5">
    <source>
        <dbReference type="EMBL" id="PKC01702.1"/>
    </source>
</evidence>
<comment type="caution">
    <text evidence="2">The sequence shown here is derived from an EMBL/GenBank/DDBJ whole genome shotgun (WGS) entry which is preliminary data.</text>
</comment>
<evidence type="ECO:0000313" key="7">
    <source>
        <dbReference type="Proteomes" id="UP000232688"/>
    </source>
</evidence>
<accession>A0A2N0NJI4</accession>
<reference evidence="2 8" key="1">
    <citation type="submission" date="2016-04" db="EMBL/GenBank/DDBJ databases">
        <title>Genome analyses suggest a sexual origin of heterokaryosis in a supposedly ancient asexual fungus.</title>
        <authorList>
            <person name="Ropars J."/>
            <person name="Sedzielewska K."/>
            <person name="Noel J."/>
            <person name="Charron P."/>
            <person name="Farinelli L."/>
            <person name="Marton T."/>
            <person name="Kruger M."/>
            <person name="Pelin A."/>
            <person name="Brachmann A."/>
            <person name="Corradi N."/>
        </authorList>
    </citation>
    <scope>NUCLEOTIDE SEQUENCE [LARGE SCALE GENOMIC DNA]</scope>
    <source>
        <strain evidence="2 8">A5</strain>
    </source>
</reference>
<evidence type="ECO:0000313" key="4">
    <source>
        <dbReference type="EMBL" id="PKB97920.1"/>
    </source>
</evidence>
<dbReference type="VEuPathDB" id="FungiDB:FUN_006435"/>
<organism evidence="2 8">
    <name type="scientific">Rhizophagus irregularis</name>
    <dbReference type="NCBI Taxonomy" id="588596"/>
    <lineage>
        <taxon>Eukaryota</taxon>
        <taxon>Fungi</taxon>
        <taxon>Fungi incertae sedis</taxon>
        <taxon>Mucoromycota</taxon>
        <taxon>Glomeromycotina</taxon>
        <taxon>Glomeromycetes</taxon>
        <taxon>Glomerales</taxon>
        <taxon>Glomeraceae</taxon>
        <taxon>Rhizophagus</taxon>
    </lineage>
</organism>
<dbReference type="Proteomes" id="UP000232688">
    <property type="component" value="Unassembled WGS sequence"/>
</dbReference>
<evidence type="ECO:0000313" key="2">
    <source>
        <dbReference type="EMBL" id="PKB94731.1"/>
    </source>
</evidence>
<feature type="region of interest" description="Disordered" evidence="1">
    <location>
        <begin position="123"/>
        <end position="150"/>
    </location>
</feature>
<protein>
    <submittedName>
        <fullName evidence="2">Uncharacterized protein</fullName>
    </submittedName>
</protein>
<dbReference type="AlphaFoldDB" id="A0A2N0NJI4"/>
<reference evidence="6 7" key="3">
    <citation type="submission" date="2017-10" db="EMBL/GenBank/DDBJ databases">
        <title>Extensive intraspecific genome diversity in a model arbuscular mycorrhizal fungus.</title>
        <authorList>
            <person name="Chen E.C.H."/>
            <person name="Morin E."/>
            <person name="Baudet D."/>
            <person name="Noel J."/>
            <person name="Ndikumana S."/>
            <person name="Charron P."/>
            <person name="St-Onge C."/>
            <person name="Giorgi J."/>
            <person name="Grigoriev I.V."/>
            <person name="Roux C."/>
            <person name="Martin F.M."/>
            <person name="Corradi N."/>
        </authorList>
    </citation>
    <scope>NUCLEOTIDE SEQUENCE [LARGE SCALE GENOMIC DNA]</scope>
    <source>
        <strain evidence="6 7">A1</strain>
    </source>
</reference>
<sequence>MDKIQENSIQLIQDGEQRTGTFYTLNIIRGQEVYNEFIKNLDSKKEIFGRGIGLCKKALNLAIASNSHQVFENLLQQFIEQQTLSLSAQDDDLTEEFLGISNPIQHKGKGRPANKRYLSAIENRSNRNANSRNQDQDEVSEGSRKKNKRQCALCKSWYHDSRNCPSKNKEQDKENI</sequence>
<evidence type="ECO:0000256" key="1">
    <source>
        <dbReference type="SAM" id="MobiDB-lite"/>
    </source>
</evidence>
<reference evidence="6 7" key="4">
    <citation type="submission" date="2017-10" db="EMBL/GenBank/DDBJ databases">
        <title>Genome analyses suggest a sexual origin of heterokaryosis in a supposedly ancient asexual fungus.</title>
        <authorList>
            <person name="Corradi N."/>
            <person name="Sedzielewska K."/>
            <person name="Noel J."/>
            <person name="Charron P."/>
            <person name="Farinelli L."/>
            <person name="Marton T."/>
            <person name="Kruger M."/>
            <person name="Pelin A."/>
            <person name="Brachmann A."/>
            <person name="Corradi N."/>
        </authorList>
    </citation>
    <scope>NUCLEOTIDE SEQUENCE [LARGE SCALE GENOMIC DNA]</scope>
    <source>
        <strain evidence="6 7">A1</strain>
    </source>
</reference>
<evidence type="ECO:0000313" key="8">
    <source>
        <dbReference type="Proteomes" id="UP000232722"/>
    </source>
</evidence>
<gene>
    <name evidence="6" type="ORF">RhiirA1_505921</name>
    <name evidence="4" type="ORF">RhiirA5_432286</name>
    <name evidence="3" type="ORF">RhiirA5_438142</name>
    <name evidence="2" type="ORF">RhiirA5_438145</name>
    <name evidence="5" type="ORF">RhiirA5_455848</name>
</gene>
<name>A0A2N0NJI4_9GLOM</name>
<dbReference type="EMBL" id="LLXJ01005632">
    <property type="protein sequence ID" value="PKB94731.1"/>
    <property type="molecule type" value="Genomic_DNA"/>
</dbReference>
<dbReference type="EMBL" id="LLXJ01002918">
    <property type="protein sequence ID" value="PKB97920.1"/>
    <property type="molecule type" value="Genomic_DNA"/>
</dbReference>
<reference evidence="2 8" key="2">
    <citation type="submission" date="2017-09" db="EMBL/GenBank/DDBJ databases">
        <title>Extensive intraspecific genome diversity in a model arbuscular mycorrhizal fungus.</title>
        <authorList>
            <person name="Chen E.C."/>
            <person name="Morin E."/>
            <person name="Beaudet D."/>
            <person name="Noel J."/>
            <person name="Ndikumana S."/>
            <person name="Charron P."/>
            <person name="St-Onge C."/>
            <person name="Giorgi J."/>
            <person name="Grigoriev I.V."/>
            <person name="Roux C."/>
            <person name="Martin F.M."/>
            <person name="Corradi N."/>
        </authorList>
    </citation>
    <scope>NUCLEOTIDE SEQUENCE [LARGE SCALE GENOMIC DNA]</scope>
    <source>
        <strain evidence="2 8">A5</strain>
    </source>
</reference>
<dbReference type="VEuPathDB" id="FungiDB:RhiirA1_505921"/>
<evidence type="ECO:0000313" key="6">
    <source>
        <dbReference type="EMBL" id="PKC68893.1"/>
    </source>
</evidence>
<proteinExistence type="predicted"/>